<feature type="domain" description="Translation elongation factor KOW-like" evidence="1">
    <location>
        <begin position="7"/>
        <end position="53"/>
    </location>
</feature>
<accession>A0AAU7QRZ6</accession>
<dbReference type="Gene3D" id="2.40.50.140">
    <property type="entry name" value="Nucleic acid-binding proteins"/>
    <property type="match status" value="1"/>
</dbReference>
<evidence type="ECO:0000313" key="3">
    <source>
        <dbReference type="EMBL" id="XBT18764.1"/>
    </source>
</evidence>
<dbReference type="EMBL" id="CP157896">
    <property type="protein sequence ID" value="XBT18764.1"/>
    <property type="molecule type" value="Genomic_DNA"/>
</dbReference>
<keyword evidence="3" id="KW-0648">Protein biosynthesis</keyword>
<dbReference type="InterPro" id="IPR008991">
    <property type="entry name" value="Translation_prot_SH3-like_sf"/>
</dbReference>
<dbReference type="PANTHER" id="PTHR30053:SF12">
    <property type="entry name" value="ELONGATION FACTOR P (EF-P) FAMILY PROTEIN"/>
    <property type="match status" value="1"/>
</dbReference>
<dbReference type="InterPro" id="IPR014722">
    <property type="entry name" value="Rib_uL2_dom2"/>
</dbReference>
<dbReference type="GO" id="GO:0043043">
    <property type="term" value="P:peptide biosynthetic process"/>
    <property type="evidence" value="ECO:0007669"/>
    <property type="project" value="InterPro"/>
</dbReference>
<dbReference type="InterPro" id="IPR013185">
    <property type="entry name" value="Transl_elong_KOW-like"/>
</dbReference>
<gene>
    <name evidence="3" type="ORF">ABNO60_00425</name>
</gene>
<dbReference type="Pfam" id="PF08207">
    <property type="entry name" value="EFP_N"/>
    <property type="match status" value="1"/>
</dbReference>
<dbReference type="InterPro" id="IPR020599">
    <property type="entry name" value="Transl_elong_fac_P/YeiP"/>
</dbReference>
<dbReference type="Pfam" id="PF09285">
    <property type="entry name" value="Elong-fact-P_C"/>
    <property type="match status" value="1"/>
</dbReference>
<dbReference type="GO" id="GO:0005737">
    <property type="term" value="C:cytoplasm"/>
    <property type="evidence" value="ECO:0007669"/>
    <property type="project" value="InterPro"/>
</dbReference>
<dbReference type="SUPFAM" id="SSF50104">
    <property type="entry name" value="Translation proteins SH3-like domain"/>
    <property type="match status" value="1"/>
</dbReference>
<dbReference type="GO" id="GO:0003746">
    <property type="term" value="F:translation elongation factor activity"/>
    <property type="evidence" value="ECO:0007669"/>
    <property type="project" value="UniProtKB-KW"/>
</dbReference>
<keyword evidence="3" id="KW-0251">Elongation factor</keyword>
<dbReference type="PANTHER" id="PTHR30053">
    <property type="entry name" value="ELONGATION FACTOR P"/>
    <property type="match status" value="1"/>
</dbReference>
<dbReference type="Gene3D" id="2.30.30.30">
    <property type="match status" value="1"/>
</dbReference>
<organism evidence="3">
    <name type="scientific">Candidatus Shikimatogenerans sp. Tcar</name>
    <dbReference type="NCBI Taxonomy" id="3158565"/>
    <lineage>
        <taxon>Bacteria</taxon>
        <taxon>Pseudomonadati</taxon>
        <taxon>Bacteroidota</taxon>
        <taxon>Flavobacteriia</taxon>
        <taxon>Flavobacteriales</taxon>
        <taxon>Candidatus Shikimatogenerans</taxon>
    </lineage>
</organism>
<reference evidence="3" key="1">
    <citation type="submission" date="2024-06" db="EMBL/GenBank/DDBJ databases">
        <title>Diversity, functionality, and evolutionary history of bacterial symbionts in false click beetles (Coleoptera, Throscidae).</title>
        <authorList>
            <person name="Wierz J.C."/>
            <person name="Malm H."/>
            <person name="Kaltenpoth M."/>
            <person name="Engl T."/>
        </authorList>
    </citation>
    <scope>NUCLEOTIDE SEQUENCE</scope>
    <source>
        <strain evidence="3">Tcar</strain>
    </source>
</reference>
<proteinExistence type="predicted"/>
<protein>
    <submittedName>
        <fullName evidence="3">Elongation factor P</fullName>
    </submittedName>
</protein>
<sequence length="185" mass="22428">MIKLNYLKINNILYKVIKFLHVKPGKGLAFIRLKLKNIFNGNIIIYNISSKKKINNIKIINKTYIYLYNKNNIYYFINNKYNIINIIKNNYNLNNFFYKSGDKVSIYFEKKNNKKKIIFIKNPKYLISKVKKINIFDIKNYNINDNYMYVKLENNLIIKAPLFINKNDYIKINLIKKKYIKRIKK</sequence>
<dbReference type="InterPro" id="IPR015365">
    <property type="entry name" value="Elong-fact-P_C"/>
</dbReference>
<dbReference type="AlphaFoldDB" id="A0AAU7QRZ6"/>
<feature type="domain" description="Elongation factor P C-terminal" evidence="2">
    <location>
        <begin position="145"/>
        <end position="182"/>
    </location>
</feature>
<name>A0AAU7QRZ6_9FLAO</name>
<dbReference type="SUPFAM" id="SSF50249">
    <property type="entry name" value="Nucleic acid-binding proteins"/>
    <property type="match status" value="1"/>
</dbReference>
<dbReference type="InterPro" id="IPR012340">
    <property type="entry name" value="NA-bd_OB-fold"/>
</dbReference>
<evidence type="ECO:0000259" key="1">
    <source>
        <dbReference type="Pfam" id="PF08207"/>
    </source>
</evidence>
<evidence type="ECO:0000259" key="2">
    <source>
        <dbReference type="Pfam" id="PF09285"/>
    </source>
</evidence>